<keyword evidence="3" id="KW-1185">Reference proteome</keyword>
<dbReference type="AlphaFoldDB" id="A0A1G5LP98"/>
<feature type="compositionally biased region" description="Basic and acidic residues" evidence="1">
    <location>
        <begin position="103"/>
        <end position="112"/>
    </location>
</feature>
<dbReference type="OrthoDB" id="8018530at2"/>
<dbReference type="Proteomes" id="UP000199569">
    <property type="component" value="Unassembled WGS sequence"/>
</dbReference>
<evidence type="ECO:0000313" key="3">
    <source>
        <dbReference type="Proteomes" id="UP000199569"/>
    </source>
</evidence>
<proteinExistence type="predicted"/>
<name>A0A1G5LP98_9HYPH</name>
<feature type="region of interest" description="Disordered" evidence="1">
    <location>
        <begin position="90"/>
        <end position="112"/>
    </location>
</feature>
<accession>A0A1G5LP98</accession>
<gene>
    <name evidence="2" type="ORF">SAMN02927923_04574</name>
</gene>
<dbReference type="EMBL" id="FMVJ01000030">
    <property type="protein sequence ID" value="SCZ14692.1"/>
    <property type="molecule type" value="Genomic_DNA"/>
</dbReference>
<dbReference type="RefSeq" id="WP_091140009.1">
    <property type="nucleotide sequence ID" value="NZ_FMVJ01000030.1"/>
</dbReference>
<sequence length="112" mass="12682">MALRWKPTIPDDRNPEDVVGSLHIHIFARVYRIPNGQAQGRFRWYLKDVPGSAGVQLQGVEETQRKAQNTANFHFQLWLKRAGLVEAPSQAQKQLALPSPQRQSRECHAGEG</sequence>
<reference evidence="2 3" key="1">
    <citation type="submission" date="2016-10" db="EMBL/GenBank/DDBJ databases">
        <authorList>
            <person name="de Groot N.N."/>
        </authorList>
    </citation>
    <scope>NUCLEOTIDE SEQUENCE [LARGE SCALE GENOMIC DNA]</scope>
    <source>
        <strain evidence="2 3">CGMCC 1.7666</strain>
    </source>
</reference>
<evidence type="ECO:0000313" key="2">
    <source>
        <dbReference type="EMBL" id="SCZ14692.1"/>
    </source>
</evidence>
<organism evidence="2 3">
    <name type="scientific">Microvirga guangxiensis</name>
    <dbReference type="NCBI Taxonomy" id="549386"/>
    <lineage>
        <taxon>Bacteria</taxon>
        <taxon>Pseudomonadati</taxon>
        <taxon>Pseudomonadota</taxon>
        <taxon>Alphaproteobacteria</taxon>
        <taxon>Hyphomicrobiales</taxon>
        <taxon>Methylobacteriaceae</taxon>
        <taxon>Microvirga</taxon>
    </lineage>
</organism>
<evidence type="ECO:0000256" key="1">
    <source>
        <dbReference type="SAM" id="MobiDB-lite"/>
    </source>
</evidence>
<protein>
    <submittedName>
        <fullName evidence="2">Uncharacterized protein</fullName>
    </submittedName>
</protein>